<dbReference type="EMBL" id="JAAMOZ010000001">
    <property type="protein sequence ID" value="NIH56293.1"/>
    <property type="molecule type" value="Genomic_DNA"/>
</dbReference>
<dbReference type="Gene3D" id="3.20.20.150">
    <property type="entry name" value="Divalent-metal-dependent TIM barrel enzymes"/>
    <property type="match status" value="1"/>
</dbReference>
<evidence type="ECO:0000313" key="4">
    <source>
        <dbReference type="EMBL" id="NIH56293.1"/>
    </source>
</evidence>
<protein>
    <submittedName>
        <fullName evidence="4">Hydroxypyruvate isomerase</fullName>
        <ecNumber evidence="4">5.3.1.22</ecNumber>
    </submittedName>
</protein>
<sequence length="277" mass="29875">MEQKFHDTKEEHMNVRDLSVNCSILLTHLPLLARPAAAREAGFEAIELWWPFASATPSDDEIDALVRALRDAGVQLAGLNFAAGDMAAGDRGLMSWPGREAELRANLDAVTMIGEQTGCRLFNALYGLRRPDSTPEIQDALAAKNLALAAQAVGRIGGTVLVEPVSGAPEYPLRTADDVVAVLDRVTAQYGAKRLGLLFDVYHLAANGDDVDAAIASHANRIAHVQIADLPGRGAPGTGRLPIARWLDDLRQRGYTGRIALEYVANNSDPFAWLAQF</sequence>
<dbReference type="EC" id="5.3.1.22" evidence="4"/>
<evidence type="ECO:0000256" key="1">
    <source>
        <dbReference type="ARBA" id="ARBA00023235"/>
    </source>
</evidence>
<dbReference type="Pfam" id="PF01261">
    <property type="entry name" value="AP_endonuc_2"/>
    <property type="match status" value="1"/>
</dbReference>
<evidence type="ECO:0000259" key="3">
    <source>
        <dbReference type="Pfam" id="PF01261"/>
    </source>
</evidence>
<dbReference type="Proteomes" id="UP000749311">
    <property type="component" value="Unassembled WGS sequence"/>
</dbReference>
<dbReference type="InterPro" id="IPR013022">
    <property type="entry name" value="Xyl_isomerase-like_TIM-brl"/>
</dbReference>
<accession>A0ABX0SD19</accession>
<keyword evidence="1 2" id="KW-0413">Isomerase</keyword>
<dbReference type="SUPFAM" id="SSF51658">
    <property type="entry name" value="Xylose isomerase-like"/>
    <property type="match status" value="1"/>
</dbReference>
<reference evidence="4 5" key="1">
    <citation type="submission" date="2020-02" db="EMBL/GenBank/DDBJ databases">
        <title>Sequencing the genomes of 1000 actinobacteria strains.</title>
        <authorList>
            <person name="Klenk H.-P."/>
        </authorList>
    </citation>
    <scope>NUCLEOTIDE SEQUENCE [LARGE SCALE GENOMIC DNA]</scope>
    <source>
        <strain evidence="4 5">DSM 19609</strain>
    </source>
</reference>
<evidence type="ECO:0000256" key="2">
    <source>
        <dbReference type="PIRNR" id="PIRNR006241"/>
    </source>
</evidence>
<comment type="similarity">
    <text evidence="2">Belongs to the hyi family.</text>
</comment>
<comment type="caution">
    <text evidence="4">The sequence shown here is derived from an EMBL/GenBank/DDBJ whole genome shotgun (WGS) entry which is preliminary data.</text>
</comment>
<proteinExistence type="inferred from homology"/>
<dbReference type="PANTHER" id="PTHR43489">
    <property type="entry name" value="ISOMERASE"/>
    <property type="match status" value="1"/>
</dbReference>
<name>A0ABX0SD19_9ACTN</name>
<keyword evidence="5" id="KW-1185">Reference proteome</keyword>
<dbReference type="InterPro" id="IPR050417">
    <property type="entry name" value="Sugar_Epim/Isomerase"/>
</dbReference>
<dbReference type="PIRSF" id="PIRSF006241">
    <property type="entry name" value="HyI"/>
    <property type="match status" value="1"/>
</dbReference>
<feature type="domain" description="Xylose isomerase-like TIM barrel" evidence="3">
    <location>
        <begin position="36"/>
        <end position="267"/>
    </location>
</feature>
<dbReference type="InterPro" id="IPR026040">
    <property type="entry name" value="HyI-like"/>
</dbReference>
<evidence type="ECO:0000313" key="5">
    <source>
        <dbReference type="Proteomes" id="UP000749311"/>
    </source>
</evidence>
<organism evidence="4 5">
    <name type="scientific">Brooklawnia cerclae</name>
    <dbReference type="NCBI Taxonomy" id="349934"/>
    <lineage>
        <taxon>Bacteria</taxon>
        <taxon>Bacillati</taxon>
        <taxon>Actinomycetota</taxon>
        <taxon>Actinomycetes</taxon>
        <taxon>Propionibacteriales</taxon>
        <taxon>Propionibacteriaceae</taxon>
        <taxon>Brooklawnia</taxon>
    </lineage>
</organism>
<dbReference type="PANTHER" id="PTHR43489:SF6">
    <property type="entry name" value="HYDROXYPYRUVATE ISOMERASE-RELATED"/>
    <property type="match status" value="1"/>
</dbReference>
<dbReference type="RefSeq" id="WP_341770026.1">
    <property type="nucleotide sequence ID" value="NZ_BAAAOO010000002.1"/>
</dbReference>
<gene>
    <name evidence="4" type="ORF">FB473_000938</name>
</gene>
<dbReference type="GO" id="GO:0008903">
    <property type="term" value="F:hydroxypyruvate isomerase activity"/>
    <property type="evidence" value="ECO:0007669"/>
    <property type="project" value="UniProtKB-EC"/>
</dbReference>
<dbReference type="InterPro" id="IPR036237">
    <property type="entry name" value="Xyl_isomerase-like_sf"/>
</dbReference>